<organism evidence="2 3">
    <name type="scientific">Panicum virgatum</name>
    <name type="common">Blackwell switchgrass</name>
    <dbReference type="NCBI Taxonomy" id="38727"/>
    <lineage>
        <taxon>Eukaryota</taxon>
        <taxon>Viridiplantae</taxon>
        <taxon>Streptophyta</taxon>
        <taxon>Embryophyta</taxon>
        <taxon>Tracheophyta</taxon>
        <taxon>Spermatophyta</taxon>
        <taxon>Magnoliopsida</taxon>
        <taxon>Liliopsida</taxon>
        <taxon>Poales</taxon>
        <taxon>Poaceae</taxon>
        <taxon>PACMAD clade</taxon>
        <taxon>Panicoideae</taxon>
        <taxon>Panicodae</taxon>
        <taxon>Paniceae</taxon>
        <taxon>Panicinae</taxon>
        <taxon>Panicum</taxon>
        <taxon>Panicum sect. Hiantes</taxon>
    </lineage>
</organism>
<gene>
    <name evidence="2" type="ORF">PVAP13_1NG175500</name>
</gene>
<proteinExistence type="predicted"/>
<feature type="region of interest" description="Disordered" evidence="1">
    <location>
        <begin position="1"/>
        <end position="234"/>
    </location>
</feature>
<comment type="caution">
    <text evidence="2">The sequence shown here is derived from an EMBL/GenBank/DDBJ whole genome shotgun (WGS) entry which is preliminary data.</text>
</comment>
<feature type="compositionally biased region" description="Basic residues" evidence="1">
    <location>
        <begin position="72"/>
        <end position="88"/>
    </location>
</feature>
<dbReference type="EMBL" id="CM029038">
    <property type="protein sequence ID" value="KAG2650573.1"/>
    <property type="molecule type" value="Genomic_DNA"/>
</dbReference>
<sequence>MIGKDSDAVSYGLAAPRSGVPPVTSSAAPRFRRSPITSSAAPRSGVPPSLARRRLGFATPYRRPLGGGRAAARSHGRRCAPRRDHWRRIGPGGASHTGVKGHGRRAGSGSPPPWSRPAEGPPLGRRVLGGGGGPRDPCPPAGMARIREVAQRTAVSRRRARVRVTARSRSGPQSTVGAHHGTDVARSSSATAASSSSRSGAGSLHGLVMPSAAAARRLPPPATAARGQRPDGHW</sequence>
<keyword evidence="3" id="KW-1185">Reference proteome</keyword>
<feature type="compositionally biased region" description="Low complexity" evidence="1">
    <location>
        <begin position="185"/>
        <end position="202"/>
    </location>
</feature>
<protein>
    <submittedName>
        <fullName evidence="2">Uncharacterized protein</fullName>
    </submittedName>
</protein>
<evidence type="ECO:0000313" key="2">
    <source>
        <dbReference type="EMBL" id="KAG2650573.1"/>
    </source>
</evidence>
<evidence type="ECO:0000313" key="3">
    <source>
        <dbReference type="Proteomes" id="UP000823388"/>
    </source>
</evidence>
<reference evidence="2" key="1">
    <citation type="submission" date="2020-05" db="EMBL/GenBank/DDBJ databases">
        <title>WGS assembly of Panicum virgatum.</title>
        <authorList>
            <person name="Lovell J.T."/>
            <person name="Jenkins J."/>
            <person name="Shu S."/>
            <person name="Juenger T.E."/>
            <person name="Schmutz J."/>
        </authorList>
    </citation>
    <scope>NUCLEOTIDE SEQUENCE</scope>
    <source>
        <strain evidence="2">AP13</strain>
    </source>
</reference>
<evidence type="ECO:0000256" key="1">
    <source>
        <dbReference type="SAM" id="MobiDB-lite"/>
    </source>
</evidence>
<dbReference type="AlphaFoldDB" id="A0A8T0X010"/>
<accession>A0A8T0X010</accession>
<dbReference type="Proteomes" id="UP000823388">
    <property type="component" value="Chromosome 1N"/>
</dbReference>
<name>A0A8T0X010_PANVG</name>
<feature type="compositionally biased region" description="Basic residues" evidence="1">
    <location>
        <begin position="155"/>
        <end position="166"/>
    </location>
</feature>